<evidence type="ECO:0000259" key="3">
    <source>
        <dbReference type="PROSITE" id="PS50081"/>
    </source>
</evidence>
<protein>
    <recommendedName>
        <fullName evidence="3">Phorbol-ester/DAG-type domain-containing protein</fullName>
    </recommendedName>
</protein>
<dbReference type="InterPro" id="IPR046349">
    <property type="entry name" value="C1-like_sf"/>
</dbReference>
<dbReference type="Pfam" id="PF00130">
    <property type="entry name" value="C1_1"/>
    <property type="match status" value="1"/>
</dbReference>
<reference evidence="4 5" key="1">
    <citation type="submission" date="2013-12" db="EMBL/GenBank/DDBJ databases">
        <title>Draft genome of the parsitic nematode Ancylostoma duodenale.</title>
        <authorList>
            <person name="Mitreva M."/>
        </authorList>
    </citation>
    <scope>NUCLEOTIDE SEQUENCE [LARGE SCALE GENOMIC DNA]</scope>
    <source>
        <strain evidence="4 5">Zhejiang</strain>
    </source>
</reference>
<sequence length="148" mass="16211">MPYKCSVCDKFLKGLFFQGYKCENCGGLLHRACISLRPCAGRRHTTSVSHISSGDHVIALTRSSISDHGFLQFDKDDVIEIVQNHGNGTFTGCLVNDRQSVGLVQSEHVRRVRTNSVQGMGSPLDSPVGVRVDRKESTVLPKRILGNG</sequence>
<dbReference type="Proteomes" id="UP000054047">
    <property type="component" value="Unassembled WGS sequence"/>
</dbReference>
<dbReference type="Gene3D" id="3.30.60.20">
    <property type="match status" value="1"/>
</dbReference>
<dbReference type="PANTHER" id="PTHR45818">
    <property type="entry name" value="PROTEIN VAV"/>
    <property type="match status" value="1"/>
</dbReference>
<dbReference type="GO" id="GO:0046872">
    <property type="term" value="F:metal ion binding"/>
    <property type="evidence" value="ECO:0007669"/>
    <property type="project" value="UniProtKB-KW"/>
</dbReference>
<dbReference type="InterPro" id="IPR036028">
    <property type="entry name" value="SH3-like_dom_sf"/>
</dbReference>
<dbReference type="OrthoDB" id="5340910at2759"/>
<accession>A0A0C2G597</accession>
<organism evidence="4 5">
    <name type="scientific">Ancylostoma duodenale</name>
    <dbReference type="NCBI Taxonomy" id="51022"/>
    <lineage>
        <taxon>Eukaryota</taxon>
        <taxon>Metazoa</taxon>
        <taxon>Ecdysozoa</taxon>
        <taxon>Nematoda</taxon>
        <taxon>Chromadorea</taxon>
        <taxon>Rhabditida</taxon>
        <taxon>Rhabditina</taxon>
        <taxon>Rhabditomorpha</taxon>
        <taxon>Strongyloidea</taxon>
        <taxon>Ancylostomatidae</taxon>
        <taxon>Ancylostomatinae</taxon>
        <taxon>Ancylostoma</taxon>
    </lineage>
</organism>
<name>A0A0C2G597_9BILA</name>
<proteinExistence type="predicted"/>
<dbReference type="InterPro" id="IPR002219">
    <property type="entry name" value="PKC_DAG/PE"/>
</dbReference>
<evidence type="ECO:0000313" key="5">
    <source>
        <dbReference type="Proteomes" id="UP000054047"/>
    </source>
</evidence>
<keyword evidence="2" id="KW-0862">Zinc</keyword>
<dbReference type="GO" id="GO:0016477">
    <property type="term" value="P:cell migration"/>
    <property type="evidence" value="ECO:0007669"/>
    <property type="project" value="TreeGrafter"/>
</dbReference>
<dbReference type="GO" id="GO:0005737">
    <property type="term" value="C:cytoplasm"/>
    <property type="evidence" value="ECO:0007669"/>
    <property type="project" value="TreeGrafter"/>
</dbReference>
<feature type="domain" description="Phorbol-ester/DAG-type" evidence="3">
    <location>
        <begin position="1"/>
        <end position="39"/>
    </location>
</feature>
<dbReference type="CDD" id="cd20810">
    <property type="entry name" value="C1_VAV"/>
    <property type="match status" value="1"/>
</dbReference>
<dbReference type="AlphaFoldDB" id="A0A0C2G597"/>
<evidence type="ECO:0000256" key="2">
    <source>
        <dbReference type="ARBA" id="ARBA00022833"/>
    </source>
</evidence>
<gene>
    <name evidence="4" type="ORF">ANCDUO_17665</name>
</gene>
<dbReference type="PANTHER" id="PTHR45818:SF3">
    <property type="entry name" value="PROTEIN VAV"/>
    <property type="match status" value="1"/>
</dbReference>
<keyword evidence="5" id="KW-1185">Reference proteome</keyword>
<dbReference type="SUPFAM" id="SSF57889">
    <property type="entry name" value="Cysteine-rich domain"/>
    <property type="match status" value="1"/>
</dbReference>
<keyword evidence="1" id="KW-0479">Metal-binding</keyword>
<dbReference type="PROSITE" id="PS50081">
    <property type="entry name" value="ZF_DAG_PE_2"/>
    <property type="match status" value="1"/>
</dbReference>
<evidence type="ECO:0000256" key="1">
    <source>
        <dbReference type="ARBA" id="ARBA00022723"/>
    </source>
</evidence>
<dbReference type="GO" id="GO:0005085">
    <property type="term" value="F:guanyl-nucleotide exchange factor activity"/>
    <property type="evidence" value="ECO:0007669"/>
    <property type="project" value="TreeGrafter"/>
</dbReference>
<dbReference type="SUPFAM" id="SSF50044">
    <property type="entry name" value="SH3-domain"/>
    <property type="match status" value="1"/>
</dbReference>
<dbReference type="EMBL" id="KN744175">
    <property type="protein sequence ID" value="KIH52236.1"/>
    <property type="molecule type" value="Genomic_DNA"/>
</dbReference>
<evidence type="ECO:0000313" key="4">
    <source>
        <dbReference type="EMBL" id="KIH52236.1"/>
    </source>
</evidence>